<accession>G7H6Z1</accession>
<dbReference type="AlphaFoldDB" id="G7H6Z1"/>
<evidence type="ECO:0008006" key="5">
    <source>
        <dbReference type="Google" id="ProtNLM"/>
    </source>
</evidence>
<sequence length="212" mass="21904">MRGKQGAAAVVGLLAVTTLAGLATPASASAANSFADRSIVRVTEDGWRIKLSKKRERVRSVPPLDQSPWTRESFLTLRGSVSITGASRIPVNAGTVSSGFQIACNTDISSGLTLGVIAGPTAQMSISYPPAAIIGGQALGNISTTIRPGAIYDISFGTKPLAGPKAGLGLEGVHAKVSSCLGPVSVRAYVRVALSTPTNDDTYHLYGKPHYL</sequence>
<organism evidence="3 4">
    <name type="scientific">Gordonia araii NBRC 100433</name>
    <dbReference type="NCBI Taxonomy" id="1073574"/>
    <lineage>
        <taxon>Bacteria</taxon>
        <taxon>Bacillati</taxon>
        <taxon>Actinomycetota</taxon>
        <taxon>Actinomycetes</taxon>
        <taxon>Mycobacteriales</taxon>
        <taxon>Gordoniaceae</taxon>
        <taxon>Gordonia</taxon>
    </lineage>
</organism>
<dbReference type="Proteomes" id="UP000035088">
    <property type="component" value="Unassembled WGS sequence"/>
</dbReference>
<feature type="chain" id="PRO_5003495713" description="Porin MspA" evidence="2">
    <location>
        <begin position="31"/>
        <end position="212"/>
    </location>
</feature>
<dbReference type="EMBL" id="BAEE01000082">
    <property type="protein sequence ID" value="GAB11616.1"/>
    <property type="molecule type" value="Genomic_DNA"/>
</dbReference>
<evidence type="ECO:0000313" key="3">
    <source>
        <dbReference type="EMBL" id="GAB11616.1"/>
    </source>
</evidence>
<evidence type="ECO:0000256" key="1">
    <source>
        <dbReference type="ARBA" id="ARBA00022729"/>
    </source>
</evidence>
<gene>
    <name evidence="3" type="ORF">GOARA_082_00030</name>
</gene>
<dbReference type="SUPFAM" id="SSF56959">
    <property type="entry name" value="Leukocidin-like"/>
    <property type="match status" value="1"/>
</dbReference>
<dbReference type="InterPro" id="IPR036435">
    <property type="entry name" value="Leukocidin/porin_MspA_sf"/>
</dbReference>
<name>G7H6Z1_9ACTN</name>
<evidence type="ECO:0000313" key="4">
    <source>
        <dbReference type="Proteomes" id="UP000035088"/>
    </source>
</evidence>
<keyword evidence="1 2" id="KW-0732">Signal</keyword>
<dbReference type="Gene3D" id="2.10.300.10">
    <property type="entry name" value="Porin MspA ribbon domain"/>
    <property type="match status" value="1"/>
</dbReference>
<dbReference type="Pfam" id="PF09203">
    <property type="entry name" value="MspA"/>
    <property type="match status" value="1"/>
</dbReference>
<dbReference type="InterPro" id="IPR015286">
    <property type="entry name" value="Porin_fam_mycobact-type"/>
</dbReference>
<keyword evidence="4" id="KW-1185">Reference proteome</keyword>
<proteinExistence type="predicted"/>
<feature type="signal peptide" evidence="2">
    <location>
        <begin position="1"/>
        <end position="30"/>
    </location>
</feature>
<dbReference type="Gene3D" id="2.60.40.1650">
    <property type="entry name" value="Porin MspA (Ig-like beta-sandwich domain)"/>
    <property type="match status" value="1"/>
</dbReference>
<protein>
    <recommendedName>
        <fullName evidence="5">Porin MspA</fullName>
    </recommendedName>
</protein>
<comment type="caution">
    <text evidence="3">The sequence shown here is derived from an EMBL/GenBank/DDBJ whole genome shotgun (WGS) entry which is preliminary data.</text>
</comment>
<dbReference type="OrthoDB" id="4406952at2"/>
<dbReference type="RefSeq" id="WP_007323691.1">
    <property type="nucleotide sequence ID" value="NZ_BAEE01000082.1"/>
</dbReference>
<reference evidence="3 4" key="1">
    <citation type="submission" date="2011-11" db="EMBL/GenBank/DDBJ databases">
        <title>Whole genome shotgun sequence of Gordonia araii NBRC 100433.</title>
        <authorList>
            <person name="Yoshida Y."/>
            <person name="Hosoyama A."/>
            <person name="Tsuchikane K."/>
            <person name="Katsumata H."/>
            <person name="Yamazaki S."/>
            <person name="Fujita N."/>
        </authorList>
    </citation>
    <scope>NUCLEOTIDE SEQUENCE [LARGE SCALE GENOMIC DNA]</scope>
    <source>
        <strain evidence="3 4">NBRC 100433</strain>
    </source>
</reference>
<evidence type="ECO:0000256" key="2">
    <source>
        <dbReference type="SAM" id="SignalP"/>
    </source>
</evidence>